<dbReference type="NCBIfam" id="TIGR00377">
    <property type="entry name" value="ant_ant_sig"/>
    <property type="match status" value="1"/>
</dbReference>
<sequence length="115" mass="12625">MLVRQWREDRCTVVHIVGDLDVAGAPRLQAELEQAMAAADPLHLVIDLTEVPFCDSVGLGVLVSTFNQVHQRHGRLILVVGPGMIRHLLTITNLDHHFETTESLGEARTALDDAA</sequence>
<keyword evidence="5" id="KW-1185">Reference proteome</keyword>
<dbReference type="Proteomes" id="UP000295157">
    <property type="component" value="Unassembled WGS sequence"/>
</dbReference>
<dbReference type="InterPro" id="IPR002645">
    <property type="entry name" value="STAS_dom"/>
</dbReference>
<dbReference type="InterPro" id="IPR003658">
    <property type="entry name" value="Anti-sigma_ant"/>
</dbReference>
<dbReference type="EMBL" id="SMJZ01000079">
    <property type="protein sequence ID" value="TDC04938.1"/>
    <property type="molecule type" value="Genomic_DNA"/>
</dbReference>
<dbReference type="Gene3D" id="3.30.750.24">
    <property type="entry name" value="STAS domain"/>
    <property type="match status" value="1"/>
</dbReference>
<accession>A0A4R4N7R6</accession>
<dbReference type="AlphaFoldDB" id="A0A4R4N7R6"/>
<organism evidence="4 5">
    <name type="scientific">Nonomuraea longispora</name>
    <dbReference type="NCBI Taxonomy" id="1848320"/>
    <lineage>
        <taxon>Bacteria</taxon>
        <taxon>Bacillati</taxon>
        <taxon>Actinomycetota</taxon>
        <taxon>Actinomycetes</taxon>
        <taxon>Streptosporangiales</taxon>
        <taxon>Streptosporangiaceae</taxon>
        <taxon>Nonomuraea</taxon>
    </lineage>
</organism>
<evidence type="ECO:0000259" key="3">
    <source>
        <dbReference type="PROSITE" id="PS50801"/>
    </source>
</evidence>
<dbReference type="SUPFAM" id="SSF52091">
    <property type="entry name" value="SpoIIaa-like"/>
    <property type="match status" value="1"/>
</dbReference>
<evidence type="ECO:0000313" key="5">
    <source>
        <dbReference type="Proteomes" id="UP000295157"/>
    </source>
</evidence>
<reference evidence="4 5" key="1">
    <citation type="submission" date="2019-02" db="EMBL/GenBank/DDBJ databases">
        <title>Draft genome sequences of novel Actinobacteria.</title>
        <authorList>
            <person name="Sahin N."/>
            <person name="Ay H."/>
            <person name="Saygin H."/>
        </authorList>
    </citation>
    <scope>NUCLEOTIDE SEQUENCE [LARGE SCALE GENOMIC DNA]</scope>
    <source>
        <strain evidence="4 5">KC201</strain>
    </source>
</reference>
<comment type="similarity">
    <text evidence="1 2">Belongs to the anti-sigma-factor antagonist family.</text>
</comment>
<dbReference type="PROSITE" id="PS50801">
    <property type="entry name" value="STAS"/>
    <property type="match status" value="1"/>
</dbReference>
<protein>
    <recommendedName>
        <fullName evidence="2">Anti-sigma factor antagonist</fullName>
    </recommendedName>
</protein>
<proteinExistence type="inferred from homology"/>
<evidence type="ECO:0000256" key="1">
    <source>
        <dbReference type="ARBA" id="ARBA00009013"/>
    </source>
</evidence>
<evidence type="ECO:0000256" key="2">
    <source>
        <dbReference type="RuleBase" id="RU003749"/>
    </source>
</evidence>
<evidence type="ECO:0000313" key="4">
    <source>
        <dbReference type="EMBL" id="TDC04938.1"/>
    </source>
</evidence>
<gene>
    <name evidence="4" type="ORF">E1267_21245</name>
</gene>
<dbReference type="PANTHER" id="PTHR33495">
    <property type="entry name" value="ANTI-SIGMA FACTOR ANTAGONIST TM_1081-RELATED-RELATED"/>
    <property type="match status" value="1"/>
</dbReference>
<comment type="caution">
    <text evidence="4">The sequence shown here is derived from an EMBL/GenBank/DDBJ whole genome shotgun (WGS) entry which is preliminary data.</text>
</comment>
<dbReference type="CDD" id="cd07043">
    <property type="entry name" value="STAS_anti-anti-sigma_factors"/>
    <property type="match status" value="1"/>
</dbReference>
<dbReference type="OrthoDB" id="3297400at2"/>
<dbReference type="GO" id="GO:0043856">
    <property type="term" value="F:anti-sigma factor antagonist activity"/>
    <property type="evidence" value="ECO:0007669"/>
    <property type="project" value="InterPro"/>
</dbReference>
<feature type="domain" description="STAS" evidence="3">
    <location>
        <begin position="13"/>
        <end position="114"/>
    </location>
</feature>
<dbReference type="Pfam" id="PF01740">
    <property type="entry name" value="STAS"/>
    <property type="match status" value="1"/>
</dbReference>
<name>A0A4R4N7R6_9ACTN</name>
<dbReference type="RefSeq" id="WP_132334335.1">
    <property type="nucleotide sequence ID" value="NZ_SMJZ01000079.1"/>
</dbReference>
<dbReference type="InterPro" id="IPR036513">
    <property type="entry name" value="STAS_dom_sf"/>
</dbReference>